<dbReference type="AlphaFoldDB" id="I0K396"/>
<keyword evidence="5 7" id="KW-1133">Transmembrane helix</keyword>
<feature type="transmembrane region" description="Helical" evidence="7">
    <location>
        <begin position="408"/>
        <end position="430"/>
    </location>
</feature>
<reference evidence="8 9" key="1">
    <citation type="journal article" date="2012" name="J. Bacteriol.">
        <title>Genome Sequence of Fibrella aestuarina BUZ 2T, a Filamentous Marine Bacterium.</title>
        <authorList>
            <person name="Filippini M."/>
            <person name="Qi W."/>
            <person name="Blom J."/>
            <person name="Goesmann A."/>
            <person name="Smits T.H."/>
            <person name="Bagheri H.C."/>
        </authorList>
    </citation>
    <scope>NUCLEOTIDE SEQUENCE [LARGE SCALE GENOMIC DNA]</scope>
    <source>
        <strain evidence="9">BUZ 2T</strain>
    </source>
</reference>
<dbReference type="Proteomes" id="UP000011058">
    <property type="component" value="Chromosome"/>
</dbReference>
<dbReference type="GO" id="GO:0005886">
    <property type="term" value="C:plasma membrane"/>
    <property type="evidence" value="ECO:0007669"/>
    <property type="project" value="UniProtKB-SubCell"/>
</dbReference>
<dbReference type="GO" id="GO:0015086">
    <property type="term" value="F:cadmium ion transmembrane transporter activity"/>
    <property type="evidence" value="ECO:0007669"/>
    <property type="project" value="TreeGrafter"/>
</dbReference>
<dbReference type="RefSeq" id="WP_015329699.1">
    <property type="nucleotide sequence ID" value="NC_020054.1"/>
</dbReference>
<dbReference type="GO" id="GO:0005384">
    <property type="term" value="F:manganese ion transmembrane transporter activity"/>
    <property type="evidence" value="ECO:0007669"/>
    <property type="project" value="TreeGrafter"/>
</dbReference>
<feature type="transmembrane region" description="Helical" evidence="7">
    <location>
        <begin position="347"/>
        <end position="365"/>
    </location>
</feature>
<comment type="similarity">
    <text evidence="7">Belongs to the NRAMP family.</text>
</comment>
<name>I0K396_9BACT</name>
<dbReference type="GO" id="GO:0046872">
    <property type="term" value="F:metal ion binding"/>
    <property type="evidence" value="ECO:0007669"/>
    <property type="project" value="UniProtKB-UniRule"/>
</dbReference>
<dbReference type="GO" id="GO:0015293">
    <property type="term" value="F:symporter activity"/>
    <property type="evidence" value="ECO:0007669"/>
    <property type="project" value="UniProtKB-UniRule"/>
</dbReference>
<keyword evidence="6 7" id="KW-0472">Membrane</keyword>
<keyword evidence="4 7" id="KW-0769">Symport</keyword>
<comment type="subcellular location">
    <subcellularLocation>
        <location evidence="7">Cell membrane</location>
        <topology evidence="7">Multi-pass membrane protein</topology>
    </subcellularLocation>
    <subcellularLocation>
        <location evidence="1">Membrane</location>
        <topology evidence="1">Multi-pass membrane protein</topology>
    </subcellularLocation>
</comment>
<evidence type="ECO:0000256" key="5">
    <source>
        <dbReference type="ARBA" id="ARBA00022989"/>
    </source>
</evidence>
<feature type="transmembrane region" description="Helical" evidence="7">
    <location>
        <begin position="103"/>
        <end position="122"/>
    </location>
</feature>
<proteinExistence type="inferred from homology"/>
<keyword evidence="3 7" id="KW-0812">Transmembrane</keyword>
<evidence type="ECO:0000256" key="2">
    <source>
        <dbReference type="ARBA" id="ARBA00022448"/>
    </source>
</evidence>
<keyword evidence="9" id="KW-1185">Reference proteome</keyword>
<organism evidence="8 9">
    <name type="scientific">Fibrella aestuarina BUZ 2</name>
    <dbReference type="NCBI Taxonomy" id="1166018"/>
    <lineage>
        <taxon>Bacteria</taxon>
        <taxon>Pseudomonadati</taxon>
        <taxon>Bacteroidota</taxon>
        <taxon>Cytophagia</taxon>
        <taxon>Cytophagales</taxon>
        <taxon>Spirosomataceae</taxon>
        <taxon>Fibrella</taxon>
    </lineage>
</organism>
<dbReference type="eggNOG" id="COG1914">
    <property type="taxonomic scope" value="Bacteria"/>
</dbReference>
<sequence length="435" mass="46752">MLLDPSTQSLPEAHASVRVPRSAGFFRTLKAYLGPGLMVAVGYMDPGNWATDIAGGAQFGYRLLSVVLISNLFAILLQHLALKLGIATGRDLAQACREHYSRPVSIGLWVLAEIAIAATDLAEVIGSAIALNLLFGMPLAVGIVITAVDVLLLLWLQHKGFRMLELVVAGLIFVILACFGYELIASQPDVRAVMGGLIPRLEVVTNPGMLYIAIGILGATVMPHNLYLHSSIVQTRDYPRTETGRATAIKFATIDSTISLLLAFFINASILILAAAAFHFSGNQQVADIADAHRLLDPLLGVGMASILFAVALLASGQNSTLTGTLAGQIVMEGFLNLRLKPWVRRLITRLIAIIPALVVALLYGERGTSELLVLSQVILSIQLSFAVVPLVQFTSDRLKMGRFVNPFWLKTLAWGVAVLIIVLNGYLLVETVLG</sequence>
<feature type="transmembrane region" description="Helical" evidence="7">
    <location>
        <begin position="128"/>
        <end position="156"/>
    </location>
</feature>
<keyword evidence="7" id="KW-0406">Ion transport</keyword>
<evidence type="ECO:0000256" key="6">
    <source>
        <dbReference type="ARBA" id="ARBA00023136"/>
    </source>
</evidence>
<gene>
    <name evidence="7" type="primary">mntH</name>
    <name evidence="8" type="ORF">FAES_0588</name>
</gene>
<feature type="transmembrane region" description="Helical" evidence="7">
    <location>
        <begin position="377"/>
        <end position="396"/>
    </location>
</feature>
<dbReference type="OrthoDB" id="9787548at2"/>
<evidence type="ECO:0000256" key="7">
    <source>
        <dbReference type="HAMAP-Rule" id="MF_00221"/>
    </source>
</evidence>
<dbReference type="PRINTS" id="PR00447">
    <property type="entry name" value="NATRESASSCMP"/>
</dbReference>
<dbReference type="GO" id="GO:0034755">
    <property type="term" value="P:iron ion transmembrane transport"/>
    <property type="evidence" value="ECO:0007669"/>
    <property type="project" value="TreeGrafter"/>
</dbReference>
<keyword evidence="2 7" id="KW-0813">Transport</keyword>
<dbReference type="NCBIfam" id="TIGR01197">
    <property type="entry name" value="nramp"/>
    <property type="match status" value="1"/>
</dbReference>
<accession>I0K396</accession>
<evidence type="ECO:0000313" key="8">
    <source>
        <dbReference type="EMBL" id="CCG98599.1"/>
    </source>
</evidence>
<dbReference type="KEGG" id="fae:FAES_0588"/>
<dbReference type="PANTHER" id="PTHR11706">
    <property type="entry name" value="SOLUTE CARRIER PROTEIN FAMILY 11 MEMBER"/>
    <property type="match status" value="1"/>
</dbReference>
<dbReference type="PATRIC" id="fig|1166018.3.peg.597"/>
<comment type="function">
    <text evidence="7">H(+)-stimulated, divalent metal cation uptake system.</text>
</comment>
<feature type="transmembrane region" description="Helical" evidence="7">
    <location>
        <begin position="298"/>
        <end position="315"/>
    </location>
</feature>
<dbReference type="InterPro" id="IPR001046">
    <property type="entry name" value="NRAMP_fam"/>
</dbReference>
<dbReference type="PANTHER" id="PTHR11706:SF33">
    <property type="entry name" value="NATURAL RESISTANCE-ASSOCIATED MACROPHAGE PROTEIN 2"/>
    <property type="match status" value="1"/>
</dbReference>
<evidence type="ECO:0000256" key="3">
    <source>
        <dbReference type="ARBA" id="ARBA00022692"/>
    </source>
</evidence>
<dbReference type="EMBL" id="HE796683">
    <property type="protein sequence ID" value="CCG98599.1"/>
    <property type="molecule type" value="Genomic_DNA"/>
</dbReference>
<feature type="transmembrane region" description="Helical" evidence="7">
    <location>
        <begin position="163"/>
        <end position="184"/>
    </location>
</feature>
<keyword evidence="7" id="KW-1003">Cell membrane</keyword>
<dbReference type="HAMAP" id="MF_00221">
    <property type="entry name" value="NRAMP"/>
    <property type="match status" value="1"/>
</dbReference>
<feature type="transmembrane region" description="Helical" evidence="7">
    <location>
        <begin position="59"/>
        <end position="82"/>
    </location>
</feature>
<evidence type="ECO:0000313" key="9">
    <source>
        <dbReference type="Proteomes" id="UP000011058"/>
    </source>
</evidence>
<feature type="transmembrane region" description="Helical" evidence="7">
    <location>
        <begin position="258"/>
        <end position="278"/>
    </location>
</feature>
<evidence type="ECO:0000256" key="1">
    <source>
        <dbReference type="ARBA" id="ARBA00004141"/>
    </source>
</evidence>
<dbReference type="Pfam" id="PF01566">
    <property type="entry name" value="Nramp"/>
    <property type="match status" value="1"/>
</dbReference>
<dbReference type="NCBIfam" id="NF001923">
    <property type="entry name" value="PRK00701.1"/>
    <property type="match status" value="1"/>
</dbReference>
<dbReference type="HOGENOM" id="CLU_020088_2_0_10"/>
<feature type="transmembrane region" description="Helical" evidence="7">
    <location>
        <begin position="209"/>
        <end position="228"/>
    </location>
</feature>
<evidence type="ECO:0000256" key="4">
    <source>
        <dbReference type="ARBA" id="ARBA00022847"/>
    </source>
</evidence>
<protein>
    <recommendedName>
        <fullName evidence="7">Divalent metal cation transporter MntH</fullName>
    </recommendedName>
</protein>
<dbReference type="NCBIfam" id="NF037982">
    <property type="entry name" value="Nramp_1"/>
    <property type="match status" value="1"/>
</dbReference>
<dbReference type="STRING" id="1166018.FAES_0588"/>